<sequence length="566" mass="62547">MLDRFQPSWFQSCHSPIHIDGITDPFPEIPYTVSKITAPRMAAETPRLMSTDTEPKYSETAAFLNDHILDSSPPLSPEDLDNYDFCEDVPSPLATEGRRRGSMPLPKRNTKSPAIQKTKGGRVVTRSQHRRDSHSGNNKTSNNENIKKDDDDDDGDGDGDGGDESDAGRDGGARKQLLACPFYKHNSMRYVSCVRLRLTRVRDVKQHLVRRHRRPMHCPVCGVTFDDSASWDEHILARSCVQRPGGFSIEGVTETQSTALARRVNRSLDEASQWFSIWTILFPDSPRPSSPYLSNHFEETLGMVYDYWQRHGRTLVAELAEPLTIDNSQHQGNVLAELSSQVVEALLFRFRVSSQDAMDPASSNPTVVEPASCSSATLKSAPAVMGQFSTEISLSPPQLSSSCQLEQQSPRGNSSTIMSRSNTYNSLDTMSSYESVIFSPAQHTPNLIDMSSPVSGQTLLAFYDPPAFSHLDNGLTMSNDNLLTSTPLQPQETPSTVRATGHIGTADEGAAYPSQWLTLGNDDFHDNISPDIWHNGTDASTVTQMAFHTSNDLDFLQNWSHPPGDG</sequence>
<evidence type="ECO:0000313" key="3">
    <source>
        <dbReference type="Proteomes" id="UP001285441"/>
    </source>
</evidence>
<feature type="region of interest" description="Disordered" evidence="1">
    <location>
        <begin position="68"/>
        <end position="172"/>
    </location>
</feature>
<gene>
    <name evidence="2" type="ORF">B0H63DRAFT_475166</name>
</gene>
<name>A0AAE0NGV8_9PEZI</name>
<keyword evidence="3" id="KW-1185">Reference proteome</keyword>
<feature type="compositionally biased region" description="Acidic residues" evidence="1">
    <location>
        <begin position="78"/>
        <end position="87"/>
    </location>
</feature>
<comment type="caution">
    <text evidence="2">The sequence shown here is derived from an EMBL/GenBank/DDBJ whole genome shotgun (WGS) entry which is preliminary data.</text>
</comment>
<accession>A0AAE0NGV8</accession>
<evidence type="ECO:0000313" key="2">
    <source>
        <dbReference type="EMBL" id="KAK3381245.1"/>
    </source>
</evidence>
<dbReference type="PANTHER" id="PTHR38166">
    <property type="entry name" value="C2H2-TYPE DOMAIN-CONTAINING PROTEIN-RELATED"/>
    <property type="match status" value="1"/>
</dbReference>
<evidence type="ECO:0008006" key="4">
    <source>
        <dbReference type="Google" id="ProtNLM"/>
    </source>
</evidence>
<dbReference type="EMBL" id="JAULSW010000005">
    <property type="protein sequence ID" value="KAK3381245.1"/>
    <property type="molecule type" value="Genomic_DNA"/>
</dbReference>
<organism evidence="2 3">
    <name type="scientific">Podospora didyma</name>
    <dbReference type="NCBI Taxonomy" id="330526"/>
    <lineage>
        <taxon>Eukaryota</taxon>
        <taxon>Fungi</taxon>
        <taxon>Dikarya</taxon>
        <taxon>Ascomycota</taxon>
        <taxon>Pezizomycotina</taxon>
        <taxon>Sordariomycetes</taxon>
        <taxon>Sordariomycetidae</taxon>
        <taxon>Sordariales</taxon>
        <taxon>Podosporaceae</taxon>
        <taxon>Podospora</taxon>
    </lineage>
</organism>
<dbReference type="Proteomes" id="UP001285441">
    <property type="component" value="Unassembled WGS sequence"/>
</dbReference>
<proteinExistence type="predicted"/>
<feature type="compositionally biased region" description="Acidic residues" evidence="1">
    <location>
        <begin position="150"/>
        <end position="165"/>
    </location>
</feature>
<feature type="compositionally biased region" description="Low complexity" evidence="1">
    <location>
        <begin position="395"/>
        <end position="410"/>
    </location>
</feature>
<feature type="compositionally biased region" description="Polar residues" evidence="1">
    <location>
        <begin position="135"/>
        <end position="144"/>
    </location>
</feature>
<dbReference type="AlphaFoldDB" id="A0AAE0NGV8"/>
<dbReference type="PANTHER" id="PTHR38166:SF1">
    <property type="entry name" value="C2H2-TYPE DOMAIN-CONTAINING PROTEIN"/>
    <property type="match status" value="1"/>
</dbReference>
<protein>
    <recommendedName>
        <fullName evidence="4">C2H2-type domain-containing protein</fullName>
    </recommendedName>
</protein>
<evidence type="ECO:0000256" key="1">
    <source>
        <dbReference type="SAM" id="MobiDB-lite"/>
    </source>
</evidence>
<reference evidence="2" key="2">
    <citation type="submission" date="2023-06" db="EMBL/GenBank/DDBJ databases">
        <authorList>
            <consortium name="Lawrence Berkeley National Laboratory"/>
            <person name="Haridas S."/>
            <person name="Hensen N."/>
            <person name="Bonometti L."/>
            <person name="Westerberg I."/>
            <person name="Brannstrom I.O."/>
            <person name="Guillou S."/>
            <person name="Cros-Aarteil S."/>
            <person name="Calhoun S."/>
            <person name="Kuo A."/>
            <person name="Mondo S."/>
            <person name="Pangilinan J."/>
            <person name="Riley R."/>
            <person name="LaButti K."/>
            <person name="Andreopoulos B."/>
            <person name="Lipzen A."/>
            <person name="Chen C."/>
            <person name="Yanf M."/>
            <person name="Daum C."/>
            <person name="Ng V."/>
            <person name="Clum A."/>
            <person name="Steindorff A."/>
            <person name="Ohm R."/>
            <person name="Martin F."/>
            <person name="Silar P."/>
            <person name="Natvig D."/>
            <person name="Lalanne C."/>
            <person name="Gautier V."/>
            <person name="Ament-velasquez S.L."/>
            <person name="Kruys A."/>
            <person name="Hutchinson M.I."/>
            <person name="Powell A.J."/>
            <person name="Barry K."/>
            <person name="Miller A.N."/>
            <person name="Grigoriev I.V."/>
            <person name="Debuchy R."/>
            <person name="Gladieux P."/>
            <person name="Thoren M.H."/>
            <person name="Johannesson H."/>
        </authorList>
    </citation>
    <scope>NUCLEOTIDE SEQUENCE</scope>
    <source>
        <strain evidence="2">CBS 232.78</strain>
    </source>
</reference>
<feature type="compositionally biased region" description="Polar residues" evidence="1">
    <location>
        <begin position="411"/>
        <end position="422"/>
    </location>
</feature>
<feature type="region of interest" description="Disordered" evidence="1">
    <location>
        <begin position="395"/>
        <end position="422"/>
    </location>
</feature>
<reference evidence="2" key="1">
    <citation type="journal article" date="2023" name="Mol. Phylogenet. Evol.">
        <title>Genome-scale phylogeny and comparative genomics of the fungal order Sordariales.</title>
        <authorList>
            <person name="Hensen N."/>
            <person name="Bonometti L."/>
            <person name="Westerberg I."/>
            <person name="Brannstrom I.O."/>
            <person name="Guillou S."/>
            <person name="Cros-Aarteil S."/>
            <person name="Calhoun S."/>
            <person name="Haridas S."/>
            <person name="Kuo A."/>
            <person name="Mondo S."/>
            <person name="Pangilinan J."/>
            <person name="Riley R."/>
            <person name="LaButti K."/>
            <person name="Andreopoulos B."/>
            <person name="Lipzen A."/>
            <person name="Chen C."/>
            <person name="Yan M."/>
            <person name="Daum C."/>
            <person name="Ng V."/>
            <person name="Clum A."/>
            <person name="Steindorff A."/>
            <person name="Ohm R.A."/>
            <person name="Martin F."/>
            <person name="Silar P."/>
            <person name="Natvig D.O."/>
            <person name="Lalanne C."/>
            <person name="Gautier V."/>
            <person name="Ament-Velasquez S.L."/>
            <person name="Kruys A."/>
            <person name="Hutchinson M.I."/>
            <person name="Powell A.J."/>
            <person name="Barry K."/>
            <person name="Miller A.N."/>
            <person name="Grigoriev I.V."/>
            <person name="Debuchy R."/>
            <person name="Gladieux P."/>
            <person name="Hiltunen Thoren M."/>
            <person name="Johannesson H."/>
        </authorList>
    </citation>
    <scope>NUCLEOTIDE SEQUENCE</scope>
    <source>
        <strain evidence="2">CBS 232.78</strain>
    </source>
</reference>